<protein>
    <submittedName>
        <fullName evidence="5">Putative esterase D14L</fullName>
    </submittedName>
    <submittedName>
        <fullName evidence="4">Sigma factor sigB regulation protein rsbQ</fullName>
    </submittedName>
</protein>
<dbReference type="GO" id="GO:0016787">
    <property type="term" value="F:hydrolase activity"/>
    <property type="evidence" value="ECO:0007669"/>
    <property type="project" value="UniProtKB-KW"/>
</dbReference>
<dbReference type="SMR" id="A0A0B2SBB3"/>
<name>A0A0B2SBB3_GLYSO</name>
<evidence type="ECO:0000313" key="4">
    <source>
        <dbReference type="EMBL" id="KHN41547.1"/>
    </source>
</evidence>
<organism evidence="4">
    <name type="scientific">Glycine soja</name>
    <name type="common">Wild soybean</name>
    <dbReference type="NCBI Taxonomy" id="3848"/>
    <lineage>
        <taxon>Eukaryota</taxon>
        <taxon>Viridiplantae</taxon>
        <taxon>Streptophyta</taxon>
        <taxon>Embryophyta</taxon>
        <taxon>Tracheophyta</taxon>
        <taxon>Spermatophyta</taxon>
        <taxon>Magnoliopsida</taxon>
        <taxon>eudicotyledons</taxon>
        <taxon>Gunneridae</taxon>
        <taxon>Pentapetalae</taxon>
        <taxon>rosids</taxon>
        <taxon>fabids</taxon>
        <taxon>Fabales</taxon>
        <taxon>Fabaceae</taxon>
        <taxon>Papilionoideae</taxon>
        <taxon>50 kb inversion clade</taxon>
        <taxon>NPAAA clade</taxon>
        <taxon>indigoferoid/millettioid clade</taxon>
        <taxon>Phaseoleae</taxon>
        <taxon>Glycine</taxon>
        <taxon>Glycine subgen. Soja</taxon>
    </lineage>
</organism>
<dbReference type="InterPro" id="IPR000073">
    <property type="entry name" value="AB_hydrolase_1"/>
</dbReference>
<gene>
    <name evidence="5" type="ORF">D0Y65_011873</name>
    <name evidence="4" type="ORF">glysoja_039231</name>
</gene>
<accession>A0A0B2SBB3</accession>
<dbReference type="SUPFAM" id="SSF53474">
    <property type="entry name" value="alpha/beta-Hydrolases"/>
    <property type="match status" value="1"/>
</dbReference>
<keyword evidence="6" id="KW-1185">Reference proteome</keyword>
<dbReference type="AlphaFoldDB" id="A0A0B2SBB3"/>
<dbReference type="Pfam" id="PF00561">
    <property type="entry name" value="Abhydrolase_1"/>
    <property type="match status" value="1"/>
</dbReference>
<keyword evidence="2" id="KW-0378">Hydrolase</keyword>
<dbReference type="Gramene" id="XM_028376363.1">
    <property type="protein sequence ID" value="XP_028232164.1"/>
    <property type="gene ID" value="LOC114412458"/>
</dbReference>
<reference evidence="4" key="1">
    <citation type="submission" date="2014-07" db="EMBL/GenBank/DDBJ databases">
        <title>Identification of a novel salt tolerance gene in wild soybean by whole-genome sequencing.</title>
        <authorList>
            <person name="Lam H.-M."/>
            <person name="Qi X."/>
            <person name="Li M.-W."/>
            <person name="Liu X."/>
            <person name="Xie M."/>
            <person name="Ni M."/>
            <person name="Xu X."/>
        </authorList>
    </citation>
    <scope>NUCLEOTIDE SEQUENCE [LARGE SCALE GENOMIC DNA]</scope>
    <source>
        <tissue evidence="4">Root</tissue>
    </source>
</reference>
<evidence type="ECO:0000256" key="1">
    <source>
        <dbReference type="ARBA" id="ARBA00008645"/>
    </source>
</evidence>
<reference evidence="5 6" key="2">
    <citation type="submission" date="2018-09" db="EMBL/GenBank/DDBJ databases">
        <title>A high-quality reference genome of wild soybean provides a powerful tool to mine soybean genomes.</title>
        <authorList>
            <person name="Xie M."/>
            <person name="Chung C.Y.L."/>
            <person name="Li M.-W."/>
            <person name="Wong F.-L."/>
            <person name="Chan T.-F."/>
            <person name="Lam H.-M."/>
        </authorList>
    </citation>
    <scope>NUCLEOTIDE SEQUENCE [LARGE SCALE GENOMIC DNA]</scope>
    <source>
        <strain evidence="6">cv. W05</strain>
        <tissue evidence="5">Hypocotyl of etiolated seedlings</tissue>
    </source>
</reference>
<sequence length="272" mass="30272">MGIVEEAHNVKVLGSGTRHIVLAHGFGTDQSVWKHLVPYLLDEFRVVLYDNMGAGTTNPDYFDFERYSTLEGYAHDLLAILEELRVDSCIFVGHSVSAMIGTIASISRPELFAKIIMISASPRYLNDMEYFGGFEQEDLDQLFNAMAANYKAWCSGFAPMAVGGDMESVAVQEFSRTLFNMRPDIALSVLQTIFQSDIRQILNLVSVPCHIIQSMKDLAVPVVVAEYLHQHIGGDSIVEVMSTEGHLPQLSSPDIVVPMLLKHIRLDIATRH</sequence>
<dbReference type="EMBL" id="KN644981">
    <property type="protein sequence ID" value="KHN41547.1"/>
    <property type="molecule type" value="Genomic_DNA"/>
</dbReference>
<dbReference type="FunFam" id="3.40.50.1820:FF:000042">
    <property type="entry name" value="probable strigolactone esterase DAD2"/>
    <property type="match status" value="1"/>
</dbReference>
<dbReference type="EMBL" id="QZWG01000005">
    <property type="protein sequence ID" value="RZC11836.1"/>
    <property type="molecule type" value="Genomic_DNA"/>
</dbReference>
<evidence type="ECO:0000313" key="6">
    <source>
        <dbReference type="Proteomes" id="UP000289340"/>
    </source>
</evidence>
<evidence type="ECO:0000259" key="3">
    <source>
        <dbReference type="Pfam" id="PF00561"/>
    </source>
</evidence>
<feature type="domain" description="AB hydrolase-1" evidence="3">
    <location>
        <begin position="19"/>
        <end position="252"/>
    </location>
</feature>
<dbReference type="InterPro" id="IPR029058">
    <property type="entry name" value="AB_hydrolase_fold"/>
</dbReference>
<evidence type="ECO:0000313" key="5">
    <source>
        <dbReference type="EMBL" id="RZC11836.1"/>
    </source>
</evidence>
<dbReference type="PANTHER" id="PTHR43039">
    <property type="entry name" value="ESTERASE-RELATED"/>
    <property type="match status" value="1"/>
</dbReference>
<evidence type="ECO:0000256" key="2">
    <source>
        <dbReference type="ARBA" id="ARBA00022801"/>
    </source>
</evidence>
<dbReference type="Proteomes" id="UP000289340">
    <property type="component" value="Chromosome 5"/>
</dbReference>
<comment type="similarity">
    <text evidence="1">Belongs to the AB hydrolase superfamily.</text>
</comment>
<proteinExistence type="inferred from homology"/>
<dbReference type="Proteomes" id="UP000053555">
    <property type="component" value="Unassembled WGS sequence"/>
</dbReference>
<dbReference type="Gene3D" id="3.40.50.1820">
    <property type="entry name" value="alpha/beta hydrolase"/>
    <property type="match status" value="1"/>
</dbReference>